<dbReference type="PROSITE" id="PS51257">
    <property type="entry name" value="PROKAR_LIPOPROTEIN"/>
    <property type="match status" value="1"/>
</dbReference>
<keyword evidence="4" id="KW-1185">Reference proteome</keyword>
<feature type="domain" description="Pyrroloquinoline quinone-dependent pyranose dehydrogenase beta-propeller" evidence="2">
    <location>
        <begin position="116"/>
        <end position="409"/>
    </location>
</feature>
<dbReference type="Proteomes" id="UP000199632">
    <property type="component" value="Unassembled WGS sequence"/>
</dbReference>
<dbReference type="RefSeq" id="WP_090796383.1">
    <property type="nucleotide sequence ID" value="NZ_BOND01000020.1"/>
</dbReference>
<protein>
    <submittedName>
        <fullName evidence="3">Glucose/arabinose dehydrogenase, beta-propeller fold</fullName>
    </submittedName>
</protein>
<proteinExistence type="predicted"/>
<dbReference type="InterPro" id="IPR011042">
    <property type="entry name" value="6-blade_b-propeller_TolB-like"/>
</dbReference>
<dbReference type="Pfam" id="PF22807">
    <property type="entry name" value="TrAA12"/>
    <property type="match status" value="1"/>
</dbReference>
<feature type="chain" id="PRO_5011450683" evidence="1">
    <location>
        <begin position="22"/>
        <end position="416"/>
    </location>
</feature>
<evidence type="ECO:0000313" key="4">
    <source>
        <dbReference type="Proteomes" id="UP000199632"/>
    </source>
</evidence>
<accession>A0A1H3S7D2</accession>
<feature type="signal peptide" evidence="1">
    <location>
        <begin position="1"/>
        <end position="21"/>
    </location>
</feature>
<gene>
    <name evidence="3" type="ORF">SAMN05421684_4630</name>
</gene>
<dbReference type="AlphaFoldDB" id="A0A1H3S7D2"/>
<name>A0A1H3S7D2_9ACTN</name>
<evidence type="ECO:0000256" key="1">
    <source>
        <dbReference type="SAM" id="SignalP"/>
    </source>
</evidence>
<organism evidence="3 4">
    <name type="scientific">Asanoa ishikariensis</name>
    <dbReference type="NCBI Taxonomy" id="137265"/>
    <lineage>
        <taxon>Bacteria</taxon>
        <taxon>Bacillati</taxon>
        <taxon>Actinomycetota</taxon>
        <taxon>Actinomycetes</taxon>
        <taxon>Micromonosporales</taxon>
        <taxon>Micromonosporaceae</taxon>
        <taxon>Asanoa</taxon>
    </lineage>
</organism>
<dbReference type="EMBL" id="FNQB01000002">
    <property type="protein sequence ID" value="SDZ33630.1"/>
    <property type="molecule type" value="Genomic_DNA"/>
</dbReference>
<evidence type="ECO:0000313" key="3">
    <source>
        <dbReference type="EMBL" id="SDZ33630.1"/>
    </source>
</evidence>
<dbReference type="Gene3D" id="2.120.10.30">
    <property type="entry name" value="TolB, C-terminal domain"/>
    <property type="match status" value="1"/>
</dbReference>
<evidence type="ECO:0000259" key="2">
    <source>
        <dbReference type="Pfam" id="PF22807"/>
    </source>
</evidence>
<dbReference type="InterPro" id="IPR054539">
    <property type="entry name" value="Beta-prop_PDH"/>
</dbReference>
<dbReference type="STRING" id="137265.SAMN05421684_4630"/>
<keyword evidence="1" id="KW-0732">Signal</keyword>
<reference evidence="4" key="1">
    <citation type="submission" date="2016-10" db="EMBL/GenBank/DDBJ databases">
        <authorList>
            <person name="Varghese N."/>
            <person name="Submissions S."/>
        </authorList>
    </citation>
    <scope>NUCLEOTIDE SEQUENCE [LARGE SCALE GENOMIC DNA]</scope>
    <source>
        <strain evidence="4">DSM 44718</strain>
    </source>
</reference>
<sequence length="416" mass="43367">MRPAGPLALLALLATLVAGCAKDPAPPEVAPTGNVSPGTGLAPVPIAGTDHTVNLPKGWTAAVYARVPKARFLLALPDGAVLVSRPDAGQVMRVPAGGGEPATFLSGLDRPHDMVLATVGGRQWIYVAAVDRVVRYPYTAGAATAGAAEVVVDGLPDESLPELGGKYGHVLKNIALDGDTLYVSIASTCNACASDTVSDPIRGSVYRWDAAGHNSGKALVAKGLRNAEGLAIAPGTHDLWVVVNNRDNIIDPATGSKDTAYVDNHPPEEFIRVKQGGFYGWPFCNPDPSGGLRNMPFQRDYELNRDGAAADCEAATPVDVGIQAHSAPLGLTFVPDLGAVIALHGSWNRSKPTGYKVINFPWVDGRPGDQHDLATGFLGAESPWARPVDVALLADGSLLVSDDFGGNVFRFTPPPG</sequence>
<dbReference type="InterPro" id="IPR011041">
    <property type="entry name" value="Quinoprot_gluc/sorb_DH_b-prop"/>
</dbReference>
<dbReference type="SUPFAM" id="SSF50952">
    <property type="entry name" value="Soluble quinoprotein glucose dehydrogenase"/>
    <property type="match status" value="1"/>
</dbReference>